<feature type="transmembrane region" description="Helical" evidence="8">
    <location>
        <begin position="391"/>
        <end position="411"/>
    </location>
</feature>
<name>A0A126ZY77_9MICC</name>
<keyword evidence="4 8" id="KW-0812">Transmembrane</keyword>
<evidence type="ECO:0000313" key="10">
    <source>
        <dbReference type="EMBL" id="AMM31355.1"/>
    </source>
</evidence>
<keyword evidence="3" id="KW-0808">Transferase</keyword>
<dbReference type="Proteomes" id="UP000070134">
    <property type="component" value="Chromosome"/>
</dbReference>
<evidence type="ECO:0000256" key="3">
    <source>
        <dbReference type="ARBA" id="ARBA00022679"/>
    </source>
</evidence>
<dbReference type="GO" id="GO:0016758">
    <property type="term" value="F:hexosyltransferase activity"/>
    <property type="evidence" value="ECO:0007669"/>
    <property type="project" value="TreeGrafter"/>
</dbReference>
<keyword evidence="6 8" id="KW-0472">Membrane</keyword>
<sequence>MAHLGGVAAVTSLVLYLLWRVMFSLPTAPADQAAAWALLVFETLPLPGMIMNTVAWWNLDSSAPPTEGAGLGLKVVVLIPTYNEPAEVLAPTIAAACALTPAHETWVLDDGDRGWAADLSRAYGARYVRRDEHRHAKAGNINHALGLMEREAAAGAEAVDVVAVLDCDHVPLPSFLSGTLGWFADPEIALVQGPQTFYNGGAFDDDGITGEQGLFFNVQMRARNAAGAGPFWCGSTALLRVEALREVGGVATETITEDMHTTLKLIRRGWRTVYHHQTLALGLAPATPGQYLLQRRRWGLGAMQILTLEKLWAAKRWMSWRNFHEYLNGTLWWLEGVATVGAFAVPALALASGAQTSTADPLVFAGIFTAAFTVRLWGAKRLMRRQIQWPTAFALRVFRIPVGLACLWWLVTRRSLEFEVTPRVLRAAGPGGSSQRSSWRSCSWSRGSSSGPAPDWRDWCRGARPRPRRRRRGPGCCCPSCCSSSVPRGSGPRSSPRRGATPTG</sequence>
<dbReference type="InterPro" id="IPR050321">
    <property type="entry name" value="Glycosyltr_2/OpgH_subfam"/>
</dbReference>
<proteinExistence type="predicted"/>
<organism evidence="10 11">
    <name type="scientific">Sinomonas atrocyanea</name>
    <dbReference type="NCBI Taxonomy" id="37927"/>
    <lineage>
        <taxon>Bacteria</taxon>
        <taxon>Bacillati</taxon>
        <taxon>Actinomycetota</taxon>
        <taxon>Actinomycetes</taxon>
        <taxon>Micrococcales</taxon>
        <taxon>Micrococcaceae</taxon>
        <taxon>Sinomonas</taxon>
    </lineage>
</organism>
<feature type="region of interest" description="Disordered" evidence="7">
    <location>
        <begin position="427"/>
        <end position="504"/>
    </location>
</feature>
<evidence type="ECO:0000256" key="7">
    <source>
        <dbReference type="SAM" id="MobiDB-lite"/>
    </source>
</evidence>
<gene>
    <name evidence="10" type="ORF">SA2016_0665</name>
</gene>
<dbReference type="Pfam" id="PF13632">
    <property type="entry name" value="Glyco_trans_2_3"/>
    <property type="match status" value="1"/>
</dbReference>
<feature type="compositionally biased region" description="Low complexity" evidence="7">
    <location>
        <begin position="433"/>
        <end position="451"/>
    </location>
</feature>
<evidence type="ECO:0000256" key="4">
    <source>
        <dbReference type="ARBA" id="ARBA00022692"/>
    </source>
</evidence>
<dbReference type="AlphaFoldDB" id="A0A126ZY77"/>
<evidence type="ECO:0000313" key="11">
    <source>
        <dbReference type="Proteomes" id="UP000070134"/>
    </source>
</evidence>
<protein>
    <recommendedName>
        <fullName evidence="9">Glycosyltransferase 2-like domain-containing protein</fullName>
    </recommendedName>
</protein>
<evidence type="ECO:0000256" key="1">
    <source>
        <dbReference type="ARBA" id="ARBA00004141"/>
    </source>
</evidence>
<dbReference type="PATRIC" id="fig|37927.3.peg.683"/>
<evidence type="ECO:0000256" key="2">
    <source>
        <dbReference type="ARBA" id="ARBA00022676"/>
    </source>
</evidence>
<feature type="compositionally biased region" description="Basic residues" evidence="7">
    <location>
        <begin position="463"/>
        <end position="473"/>
    </location>
</feature>
<dbReference type="PANTHER" id="PTHR43867">
    <property type="entry name" value="CELLULOSE SYNTHASE CATALYTIC SUBUNIT A [UDP-FORMING]"/>
    <property type="match status" value="1"/>
</dbReference>
<dbReference type="InterPro" id="IPR029044">
    <property type="entry name" value="Nucleotide-diphossugar_trans"/>
</dbReference>
<keyword evidence="2" id="KW-0328">Glycosyltransferase</keyword>
<evidence type="ECO:0000256" key="8">
    <source>
        <dbReference type="SAM" id="Phobius"/>
    </source>
</evidence>
<feature type="compositionally biased region" description="Low complexity" evidence="7">
    <location>
        <begin position="482"/>
        <end position="504"/>
    </location>
</feature>
<evidence type="ECO:0000256" key="5">
    <source>
        <dbReference type="ARBA" id="ARBA00022989"/>
    </source>
</evidence>
<evidence type="ECO:0000256" key="6">
    <source>
        <dbReference type="ARBA" id="ARBA00023136"/>
    </source>
</evidence>
<keyword evidence="5 8" id="KW-1133">Transmembrane helix</keyword>
<evidence type="ECO:0000259" key="9">
    <source>
        <dbReference type="Pfam" id="PF13632"/>
    </source>
</evidence>
<feature type="domain" description="Glycosyltransferase 2-like" evidence="9">
    <location>
        <begin position="162"/>
        <end position="351"/>
    </location>
</feature>
<comment type="subcellular location">
    <subcellularLocation>
        <location evidence="1">Membrane</location>
        <topology evidence="1">Multi-pass membrane protein</topology>
    </subcellularLocation>
</comment>
<dbReference type="STRING" id="37927.SA2016_0665"/>
<dbReference type="Gene3D" id="3.90.550.10">
    <property type="entry name" value="Spore Coat Polysaccharide Biosynthesis Protein SpsA, Chain A"/>
    <property type="match status" value="1"/>
</dbReference>
<keyword evidence="11" id="KW-1185">Reference proteome</keyword>
<accession>A0A126ZY77</accession>
<feature type="transmembrane region" description="Helical" evidence="8">
    <location>
        <begin position="326"/>
        <end position="350"/>
    </location>
</feature>
<dbReference type="PANTHER" id="PTHR43867:SF2">
    <property type="entry name" value="CELLULOSE SYNTHASE CATALYTIC SUBUNIT A [UDP-FORMING]"/>
    <property type="match status" value="1"/>
</dbReference>
<dbReference type="SUPFAM" id="SSF53448">
    <property type="entry name" value="Nucleotide-diphospho-sugar transferases"/>
    <property type="match status" value="1"/>
</dbReference>
<dbReference type="GO" id="GO:0005886">
    <property type="term" value="C:plasma membrane"/>
    <property type="evidence" value="ECO:0007669"/>
    <property type="project" value="TreeGrafter"/>
</dbReference>
<dbReference type="CDD" id="cd06421">
    <property type="entry name" value="CESA_CelA_like"/>
    <property type="match status" value="1"/>
</dbReference>
<dbReference type="InterPro" id="IPR001173">
    <property type="entry name" value="Glyco_trans_2-like"/>
</dbReference>
<dbReference type="KEGG" id="satk:SA2016_0665"/>
<feature type="transmembrane region" description="Helical" evidence="8">
    <location>
        <begin position="362"/>
        <end position="379"/>
    </location>
</feature>
<dbReference type="EMBL" id="CP014518">
    <property type="protein sequence ID" value="AMM31355.1"/>
    <property type="molecule type" value="Genomic_DNA"/>
</dbReference>
<reference evidence="10 11" key="1">
    <citation type="submission" date="2016-02" db="EMBL/GenBank/DDBJ databases">
        <title>Complete genome of Sinomonas atrocyanea KCTC 3377.</title>
        <authorList>
            <person name="Kim K.M."/>
        </authorList>
    </citation>
    <scope>NUCLEOTIDE SEQUENCE [LARGE SCALE GENOMIC DNA]</scope>
    <source>
        <strain evidence="10 11">KCTC 3377</strain>
    </source>
</reference>